<dbReference type="InterPro" id="IPR014001">
    <property type="entry name" value="Helicase_ATP-bd"/>
</dbReference>
<dbReference type="InterPro" id="IPR011545">
    <property type="entry name" value="DEAD/DEAH_box_helicase_dom"/>
</dbReference>
<feature type="region of interest" description="Disordered" evidence="9">
    <location>
        <begin position="378"/>
        <end position="407"/>
    </location>
</feature>
<feature type="domain" description="Helicase ATP-binding" evidence="10">
    <location>
        <begin position="177"/>
        <end position="333"/>
    </location>
</feature>
<keyword evidence="5" id="KW-0378">Hydrolase</keyword>
<dbReference type="GO" id="GO:0003723">
    <property type="term" value="F:RNA binding"/>
    <property type="evidence" value="ECO:0007669"/>
    <property type="project" value="InterPro"/>
</dbReference>
<comment type="similarity">
    <text evidence="2">Belongs to the helicase family. SKI2 subfamily.</text>
</comment>
<dbReference type="InterPro" id="IPR012961">
    <property type="entry name" value="Ski2/MTR4_C"/>
</dbReference>
<dbReference type="Proteomes" id="UP000311382">
    <property type="component" value="Unassembled WGS sequence"/>
</dbReference>
<evidence type="ECO:0000313" key="13">
    <source>
        <dbReference type="Proteomes" id="UP000311382"/>
    </source>
</evidence>
<protein>
    <submittedName>
        <fullName evidence="12">Antiviral helicase</fullName>
    </submittedName>
</protein>
<dbReference type="InterPro" id="IPR050699">
    <property type="entry name" value="RNA-DNA_Helicase"/>
</dbReference>
<proteinExistence type="inferred from homology"/>
<dbReference type="GO" id="GO:0005524">
    <property type="term" value="F:ATP binding"/>
    <property type="evidence" value="ECO:0007669"/>
    <property type="project" value="UniProtKB-KW"/>
</dbReference>
<keyword evidence="6 12" id="KW-0347">Helicase</keyword>
<dbReference type="SMART" id="SM01142">
    <property type="entry name" value="DSHCT"/>
    <property type="match status" value="1"/>
</dbReference>
<dbReference type="CDD" id="cd18795">
    <property type="entry name" value="SF2_C_Ski2"/>
    <property type="match status" value="1"/>
</dbReference>
<evidence type="ECO:0000256" key="8">
    <source>
        <dbReference type="ARBA" id="ARBA00023242"/>
    </source>
</evidence>
<keyword evidence="4" id="KW-0547">Nucleotide-binding</keyword>
<feature type="domain" description="Helicase C-terminal" evidence="11">
    <location>
        <begin position="411"/>
        <end position="615"/>
    </location>
</feature>
<evidence type="ECO:0000259" key="11">
    <source>
        <dbReference type="PROSITE" id="PS51194"/>
    </source>
</evidence>
<dbReference type="CDD" id="cd18024">
    <property type="entry name" value="DEXHc_Mtr4-like"/>
    <property type="match status" value="1"/>
</dbReference>
<dbReference type="InterPro" id="IPR025696">
    <property type="entry name" value="Beta-barrel_MTR4"/>
</dbReference>
<evidence type="ECO:0000256" key="3">
    <source>
        <dbReference type="ARBA" id="ARBA00022552"/>
    </source>
</evidence>
<evidence type="ECO:0000256" key="7">
    <source>
        <dbReference type="ARBA" id="ARBA00022840"/>
    </source>
</evidence>
<dbReference type="PIRSF" id="PIRSF005198">
    <property type="entry name" value="Antiviral_helicase_SKI2"/>
    <property type="match status" value="1"/>
</dbReference>
<dbReference type="InterPro" id="IPR048392">
    <property type="entry name" value="MTR4-like_stalk"/>
</dbReference>
<dbReference type="Pfam" id="PF00271">
    <property type="entry name" value="Helicase_C"/>
    <property type="match status" value="1"/>
</dbReference>
<reference evidence="12 13" key="1">
    <citation type="submission" date="2019-03" db="EMBL/GenBank/DDBJ databases">
        <title>Rhodosporidium diobovatum UCD-FST 08-225 genome sequencing, assembly, and annotation.</title>
        <authorList>
            <person name="Fakankun I.U."/>
            <person name="Fristensky B."/>
            <person name="Levin D.B."/>
        </authorList>
    </citation>
    <scope>NUCLEOTIDE SEQUENCE [LARGE SCALE GENOMIC DNA]</scope>
    <source>
        <strain evidence="12 13">UCD-FST 08-225</strain>
    </source>
</reference>
<dbReference type="Pfam" id="PF08148">
    <property type="entry name" value="DSHCT"/>
    <property type="match status" value="1"/>
</dbReference>
<gene>
    <name evidence="12" type="ORF">DMC30DRAFT_258398</name>
</gene>
<evidence type="ECO:0000256" key="4">
    <source>
        <dbReference type="ARBA" id="ARBA00022741"/>
    </source>
</evidence>
<name>A0A5C5G427_9BASI</name>
<dbReference type="InterPro" id="IPR016438">
    <property type="entry name" value="SKI2-like"/>
</dbReference>
<dbReference type="FunFam" id="3.40.50.300:FF:000141">
    <property type="entry name" value="ATP-dependent RNA helicase DOB1"/>
    <property type="match status" value="1"/>
</dbReference>
<dbReference type="PANTHER" id="PTHR12131">
    <property type="entry name" value="ATP-DEPENDENT RNA AND DNA HELICASE"/>
    <property type="match status" value="1"/>
</dbReference>
<dbReference type="FunFam" id="3.40.50.300:FF:000083">
    <property type="entry name" value="ATP-dependent RNA helicase DOB1"/>
    <property type="match status" value="1"/>
</dbReference>
<evidence type="ECO:0000256" key="1">
    <source>
        <dbReference type="ARBA" id="ARBA00004123"/>
    </source>
</evidence>
<evidence type="ECO:0000313" key="12">
    <source>
        <dbReference type="EMBL" id="TNY23848.1"/>
    </source>
</evidence>
<keyword evidence="8" id="KW-0539">Nucleus</keyword>
<dbReference type="Gene3D" id="2.40.30.300">
    <property type="match status" value="1"/>
</dbReference>
<organism evidence="12 13">
    <name type="scientific">Rhodotorula diobovata</name>
    <dbReference type="NCBI Taxonomy" id="5288"/>
    <lineage>
        <taxon>Eukaryota</taxon>
        <taxon>Fungi</taxon>
        <taxon>Dikarya</taxon>
        <taxon>Basidiomycota</taxon>
        <taxon>Pucciniomycotina</taxon>
        <taxon>Microbotryomycetes</taxon>
        <taxon>Sporidiobolales</taxon>
        <taxon>Sporidiobolaceae</taxon>
        <taxon>Rhodotorula</taxon>
    </lineage>
</organism>
<dbReference type="AlphaFoldDB" id="A0A5C5G427"/>
<feature type="compositionally biased region" description="Low complexity" evidence="9">
    <location>
        <begin position="1"/>
        <end position="27"/>
    </location>
</feature>
<evidence type="ECO:0000256" key="6">
    <source>
        <dbReference type="ARBA" id="ARBA00022806"/>
    </source>
</evidence>
<feature type="compositionally biased region" description="Low complexity" evidence="9">
    <location>
        <begin position="75"/>
        <end position="88"/>
    </location>
</feature>
<feature type="compositionally biased region" description="Basic and acidic residues" evidence="9">
    <location>
        <begin position="56"/>
        <end position="74"/>
    </location>
</feature>
<sequence>MADDLFASFSKPPPASSNAPATTSSSKLDPATASTHAQSRPVAAGTKRPLSPQDTDAPKKPRTVEDNAGEHDDASAAAEASTSTSTAAVNVPRPGDTFTATDELETTVTKTVKPSAGLGAAAAADGDSEGLVLQHQVRHQVALPPNYPYVPISSHVAPAEPARTYPFELDPFQKVSVASIQRNESVLVSAHTSAGKTVVAEYAIAQCLKQGQRVVYTSPIKALSNQKYREMLAEFGDVGLMTGDVTINPTASCLVMTTEILRSMLYRGSEIMREVAWVIFDEIHYMRDKERGVVWEETIILLPHKVRYVFLSATIPNAMEFAEWICTIHQQPCHVVYTDYRPTPLQHYLFPAGADGIHLVVDEKGNFREDNFAKAMGALGGDSKGEDPASATGGKGRKGKTKKGGPKGPSDIYKIVKMIMVKNYNPVIVFAFSKRECEGLALQMSKLEFNSDEERDMVDTVFNNAISGLSEDDRQLPQIEHILPLLKRGIGIHHGGLLPILKEVIEILFQEGLLKVLFATETFSIGLNMPAKTVVFTSVRKFDGRDFRNLSGGEYIQMSGRAGRRGLDDRGIVIMMTDEKLEPAAAKGMVKGQADRLDSAFHLGYNMILNLMRVEGLTPEYMLERSFYQFQNTASVPKLEDELRQLDEQRAAIVIPDEDNIADYYDLRQQLDILNRDLRDVLNHPTYALPFLQPGRLVRVKHDDLDFGWGVVVNYQKRLGAKGKPLAADEPPQNQYIVDVLLHVAKGTAPAPASVTGKNKHASPANAMTTLRPCPPGGGDDGEFAVVPVLLSTLDGISHIRIFLAKDLKPLDARMQALKSVKEVKRRFPSGIALLDPVENMGIVDEAFKKLLRRIEILESRLVSNPLHSDPALPSLYDQYAAKESLKLKIRATKKKITQAQSVMHLDELKNRKRALRRLGFATGEDVVEQKGRVACEISSGDELLLTEMVFGGVFNDLTAQQCAALLSCFVFDEKSEQTSKLKEELAGPLRVMQEAARRIAKIAIESKMPVVEDEYVASFKPELMDAVYSWCNGAKFSDICKMTDVFEGSLIRVFRRLQELIRQMSMAAKAIGSEELEEKFNAALACLERPSSVAFAASLYL</sequence>
<comment type="caution">
    <text evidence="12">The sequence shown here is derived from an EMBL/GenBank/DDBJ whole genome shotgun (WGS) entry which is preliminary data.</text>
</comment>
<dbReference type="Pfam" id="PF21408">
    <property type="entry name" value="MTR4-like_stalk"/>
    <property type="match status" value="1"/>
</dbReference>
<dbReference type="SMART" id="SM00490">
    <property type="entry name" value="HELICc"/>
    <property type="match status" value="1"/>
</dbReference>
<dbReference type="Gene3D" id="3.40.50.300">
    <property type="entry name" value="P-loop containing nucleotide triphosphate hydrolases"/>
    <property type="match status" value="2"/>
</dbReference>
<dbReference type="STRING" id="5288.A0A5C5G427"/>
<dbReference type="EMBL" id="SOZI01000007">
    <property type="protein sequence ID" value="TNY23848.1"/>
    <property type="molecule type" value="Genomic_DNA"/>
</dbReference>
<feature type="compositionally biased region" description="Basic residues" evidence="9">
    <location>
        <begin position="395"/>
        <end position="405"/>
    </location>
</feature>
<dbReference type="Pfam" id="PF00270">
    <property type="entry name" value="DEAD"/>
    <property type="match status" value="1"/>
</dbReference>
<dbReference type="GO" id="GO:0000460">
    <property type="term" value="P:maturation of 5.8S rRNA"/>
    <property type="evidence" value="ECO:0007669"/>
    <property type="project" value="TreeGrafter"/>
</dbReference>
<dbReference type="PROSITE" id="PS51192">
    <property type="entry name" value="HELICASE_ATP_BIND_1"/>
    <property type="match status" value="1"/>
</dbReference>
<dbReference type="FunFam" id="1.10.3380.30:FF:000002">
    <property type="entry name" value="superkiller viralicidic activity 2-like 2"/>
    <property type="match status" value="1"/>
</dbReference>
<dbReference type="Pfam" id="PF13234">
    <property type="entry name" value="MTR4_beta-barrel"/>
    <property type="match status" value="1"/>
</dbReference>
<dbReference type="CDD" id="cd13154">
    <property type="entry name" value="KOW_Mtr4"/>
    <property type="match status" value="1"/>
</dbReference>
<accession>A0A5C5G427</accession>
<keyword evidence="3" id="KW-0698">rRNA processing</keyword>
<dbReference type="GO" id="GO:0016787">
    <property type="term" value="F:hydrolase activity"/>
    <property type="evidence" value="ECO:0007669"/>
    <property type="project" value="UniProtKB-KW"/>
</dbReference>
<dbReference type="InterPro" id="IPR001650">
    <property type="entry name" value="Helicase_C-like"/>
</dbReference>
<evidence type="ECO:0000259" key="10">
    <source>
        <dbReference type="PROSITE" id="PS51192"/>
    </source>
</evidence>
<feature type="region of interest" description="Disordered" evidence="9">
    <location>
        <begin position="1"/>
        <end position="99"/>
    </location>
</feature>
<evidence type="ECO:0000256" key="5">
    <source>
        <dbReference type="ARBA" id="ARBA00022801"/>
    </source>
</evidence>
<evidence type="ECO:0000256" key="2">
    <source>
        <dbReference type="ARBA" id="ARBA00010140"/>
    </source>
</evidence>
<dbReference type="SMART" id="SM00487">
    <property type="entry name" value="DEXDc"/>
    <property type="match status" value="1"/>
</dbReference>
<keyword evidence="13" id="KW-1185">Reference proteome</keyword>
<dbReference type="GO" id="GO:0031499">
    <property type="term" value="C:TRAMP complex"/>
    <property type="evidence" value="ECO:0007669"/>
    <property type="project" value="UniProtKB-ARBA"/>
</dbReference>
<dbReference type="GO" id="GO:0003724">
    <property type="term" value="F:RNA helicase activity"/>
    <property type="evidence" value="ECO:0007669"/>
    <property type="project" value="InterPro"/>
</dbReference>
<dbReference type="InterPro" id="IPR027417">
    <property type="entry name" value="P-loop_NTPase"/>
</dbReference>
<evidence type="ECO:0000256" key="9">
    <source>
        <dbReference type="SAM" id="MobiDB-lite"/>
    </source>
</evidence>
<dbReference type="FunFam" id="2.40.30.300:FF:000001">
    <property type="entry name" value="Mtr4 exosome RNA helicase"/>
    <property type="match status" value="1"/>
</dbReference>
<dbReference type="Gene3D" id="1.10.3380.30">
    <property type="match status" value="1"/>
</dbReference>
<dbReference type="GO" id="GO:0006401">
    <property type="term" value="P:RNA catabolic process"/>
    <property type="evidence" value="ECO:0007669"/>
    <property type="project" value="InterPro"/>
</dbReference>
<dbReference type="OrthoDB" id="64767at2759"/>
<dbReference type="PANTHER" id="PTHR12131:SF7">
    <property type="entry name" value="EXOSOME RNA HELICASE MTR4"/>
    <property type="match status" value="1"/>
</dbReference>
<comment type="subcellular location">
    <subcellularLocation>
        <location evidence="1">Nucleus</location>
    </subcellularLocation>
</comment>
<keyword evidence="7" id="KW-0067">ATP-binding</keyword>
<dbReference type="PROSITE" id="PS51194">
    <property type="entry name" value="HELICASE_CTER"/>
    <property type="match status" value="1"/>
</dbReference>
<dbReference type="SUPFAM" id="SSF52540">
    <property type="entry name" value="P-loop containing nucleoside triphosphate hydrolases"/>
    <property type="match status" value="1"/>
</dbReference>